<protein>
    <recommendedName>
        <fullName evidence="4">Guanine nucleotide-binding protein-like 1</fullName>
    </recommendedName>
</protein>
<evidence type="ECO:0000313" key="8">
    <source>
        <dbReference type="Proteomes" id="UP001150062"/>
    </source>
</evidence>
<feature type="compositionally biased region" description="Basic residues" evidence="5">
    <location>
        <begin position="1"/>
        <end position="26"/>
    </location>
</feature>
<evidence type="ECO:0000256" key="4">
    <source>
        <dbReference type="ARBA" id="ARBA00039902"/>
    </source>
</evidence>
<proteinExistence type="predicted"/>
<feature type="compositionally biased region" description="Basic and acidic residues" evidence="5">
    <location>
        <begin position="614"/>
        <end position="651"/>
    </location>
</feature>
<dbReference type="Pfam" id="PF01926">
    <property type="entry name" value="MMR_HSR1"/>
    <property type="match status" value="1"/>
</dbReference>
<feature type="compositionally biased region" description="Basic residues" evidence="5">
    <location>
        <begin position="309"/>
        <end position="332"/>
    </location>
</feature>
<dbReference type="InterPro" id="IPR006073">
    <property type="entry name" value="GTP-bd"/>
</dbReference>
<keyword evidence="2" id="KW-0342">GTP-binding</keyword>
<dbReference type="InterPro" id="IPR043358">
    <property type="entry name" value="GNL1-like"/>
</dbReference>
<dbReference type="InterPro" id="IPR027417">
    <property type="entry name" value="P-loop_NTPase"/>
</dbReference>
<dbReference type="PANTHER" id="PTHR45709:SF3">
    <property type="entry name" value="GUANINE NUCLEOTIDE-BINDING PROTEIN-LIKE 1"/>
    <property type="match status" value="1"/>
</dbReference>
<comment type="function">
    <text evidence="3">Possible regulatory or functional link with the histocompatibility cluster.</text>
</comment>
<accession>A0ABQ8YDE9</accession>
<keyword evidence="1" id="KW-0547">Nucleotide-binding</keyword>
<reference evidence="7" key="1">
    <citation type="submission" date="2022-08" db="EMBL/GenBank/DDBJ databases">
        <title>Novel sulfate-reducing endosymbionts in the free-living metamonad Anaeramoeba.</title>
        <authorList>
            <person name="Jerlstrom-Hultqvist J."/>
            <person name="Cepicka I."/>
            <person name="Gallot-Lavallee L."/>
            <person name="Salas-Leiva D."/>
            <person name="Curtis B.A."/>
            <person name="Zahonova K."/>
            <person name="Pipaliya S."/>
            <person name="Dacks J."/>
            <person name="Roger A.J."/>
        </authorList>
    </citation>
    <scope>NUCLEOTIDE SEQUENCE</scope>
    <source>
        <strain evidence="7">Schooner1</strain>
    </source>
</reference>
<feature type="compositionally biased region" description="Basic and acidic residues" evidence="5">
    <location>
        <begin position="571"/>
        <end position="601"/>
    </location>
</feature>
<dbReference type="Proteomes" id="UP001150062">
    <property type="component" value="Unassembled WGS sequence"/>
</dbReference>
<organism evidence="7 8">
    <name type="scientific">Anaeramoeba flamelloides</name>
    <dbReference type="NCBI Taxonomy" id="1746091"/>
    <lineage>
        <taxon>Eukaryota</taxon>
        <taxon>Metamonada</taxon>
        <taxon>Anaeramoebidae</taxon>
        <taxon>Anaeramoeba</taxon>
    </lineage>
</organism>
<feature type="region of interest" description="Disordered" evidence="5">
    <location>
        <begin position="306"/>
        <end position="358"/>
    </location>
</feature>
<dbReference type="EMBL" id="JAOAOG010000174">
    <property type="protein sequence ID" value="KAJ6242591.1"/>
    <property type="molecule type" value="Genomic_DNA"/>
</dbReference>
<dbReference type="SUPFAM" id="SSF52540">
    <property type="entry name" value="P-loop containing nucleoside triphosphate hydrolases"/>
    <property type="match status" value="1"/>
</dbReference>
<evidence type="ECO:0000256" key="2">
    <source>
        <dbReference type="ARBA" id="ARBA00023134"/>
    </source>
</evidence>
<sequence>MNKTKKKPFSGKKKKQQLKQKRQRKKLERETGERVLTTQKRKKKKPKHKMKPTKKKKNQPKTKKKKNTQKLMTVFEKETREEVLKRKEFAKEPLVKRWDQKDSLTSLSELFQSIQIPIRPDWKNKDPKELDEQEQKYFRQYLNDIKKKFGEKEINNFEHNLEVWRQLWRVVERSDILLLITDSRYPLFHFSESLYNYIIKDIGKPLILVLNKIDLVSDDHLIKWRQFFQNKFPKLKIVFFSCKPRKNRDQYDFDHNKKHKRKKNAKKGGANGVDELLDCCKEIYMEHYGENNNKLPKNRIQITNWRTLKERKKKIRRKMNKKKKKNQKSKNKNKFDDDYEIQEGDYNNDNNNSNDDENDDFFEHDQNYIIIGTVGHPNCGKSSLLNAILGKTKISVSKTPGHTKHFQTHFINKQICVMDCPGLVFPVHSIKRELQVVCGIYPIAQVREPYSAIRFVAERIKLHEIYKLEFVNDYSEPVGLGTDKDDWTPWKICESYAIQRGFFYARNSRPDTHRAAQSILSDIVEGVVLFDIKPPLGGSKKMLKKNKISTEIENVDQKSNENSDEESNESSDEKYNEKSEIKIDKKYDEKSDEKLDEKLNENLEIVDEESNENSDIKIDKKSEEKVDEKSDENSDEKSDEKKEIEMGNEKK</sequence>
<evidence type="ECO:0000256" key="5">
    <source>
        <dbReference type="SAM" id="MobiDB-lite"/>
    </source>
</evidence>
<dbReference type="Gene3D" id="3.40.50.300">
    <property type="entry name" value="P-loop containing nucleotide triphosphate hydrolases"/>
    <property type="match status" value="1"/>
</dbReference>
<dbReference type="PANTHER" id="PTHR45709">
    <property type="entry name" value="LARGE SUBUNIT GTPASE 1 HOMOLOG-RELATED"/>
    <property type="match status" value="1"/>
</dbReference>
<gene>
    <name evidence="7" type="ORF">M0813_22450</name>
</gene>
<evidence type="ECO:0000256" key="3">
    <source>
        <dbReference type="ARBA" id="ARBA00037770"/>
    </source>
</evidence>
<feature type="region of interest" description="Disordered" evidence="5">
    <location>
        <begin position="1"/>
        <end position="70"/>
    </location>
</feature>
<evidence type="ECO:0000313" key="7">
    <source>
        <dbReference type="EMBL" id="KAJ6242591.1"/>
    </source>
</evidence>
<evidence type="ECO:0000256" key="1">
    <source>
        <dbReference type="ARBA" id="ARBA00022741"/>
    </source>
</evidence>
<feature type="region of interest" description="Disordered" evidence="5">
    <location>
        <begin position="553"/>
        <end position="651"/>
    </location>
</feature>
<comment type="caution">
    <text evidence="7">The sequence shown here is derived from an EMBL/GenBank/DDBJ whole genome shotgun (WGS) entry which is preliminary data.</text>
</comment>
<evidence type="ECO:0000259" key="6">
    <source>
        <dbReference type="Pfam" id="PF01926"/>
    </source>
</evidence>
<name>A0ABQ8YDE9_9EUKA</name>
<feature type="compositionally biased region" description="Basic residues" evidence="5">
    <location>
        <begin position="39"/>
        <end position="68"/>
    </location>
</feature>
<feature type="domain" description="G" evidence="6">
    <location>
        <begin position="371"/>
        <end position="426"/>
    </location>
</feature>
<keyword evidence="8" id="KW-1185">Reference proteome</keyword>